<dbReference type="Pfam" id="PF02410">
    <property type="entry name" value="RsfS"/>
    <property type="match status" value="1"/>
</dbReference>
<dbReference type="GO" id="GO:0090071">
    <property type="term" value="P:negative regulation of ribosome biogenesis"/>
    <property type="evidence" value="ECO:0007669"/>
    <property type="project" value="UniProtKB-UniRule"/>
</dbReference>
<dbReference type="GO" id="GO:0042256">
    <property type="term" value="P:cytosolic ribosome assembly"/>
    <property type="evidence" value="ECO:0007669"/>
    <property type="project" value="UniProtKB-UniRule"/>
</dbReference>
<comment type="subcellular location">
    <subcellularLocation>
        <location evidence="2">Cytoplasm</location>
    </subcellularLocation>
</comment>
<protein>
    <recommendedName>
        <fullName evidence="2">Ribosomal silencing factor RsfS</fullName>
    </recommendedName>
</protein>
<dbReference type="GO" id="GO:0043023">
    <property type="term" value="F:ribosomal large subunit binding"/>
    <property type="evidence" value="ECO:0007669"/>
    <property type="project" value="TreeGrafter"/>
</dbReference>
<proteinExistence type="inferred from homology"/>
<dbReference type="EMBL" id="BMZH01000004">
    <property type="protein sequence ID" value="GHA91403.1"/>
    <property type="molecule type" value="Genomic_DNA"/>
</dbReference>
<keyword evidence="4" id="KW-1185">Reference proteome</keyword>
<reference evidence="3" key="1">
    <citation type="journal article" date="2014" name="Int. J. Syst. Evol. Microbiol.">
        <title>Complete genome sequence of Corynebacterium casei LMG S-19264T (=DSM 44701T), isolated from a smear-ripened cheese.</title>
        <authorList>
            <consortium name="US DOE Joint Genome Institute (JGI-PGF)"/>
            <person name="Walter F."/>
            <person name="Albersmeier A."/>
            <person name="Kalinowski J."/>
            <person name="Ruckert C."/>
        </authorList>
    </citation>
    <scope>NUCLEOTIDE SEQUENCE</scope>
    <source>
        <strain evidence="3">KCTC 32513</strain>
    </source>
</reference>
<dbReference type="InterPro" id="IPR004394">
    <property type="entry name" value="Iojap/RsfS/C7orf30"/>
</dbReference>
<evidence type="ECO:0000313" key="4">
    <source>
        <dbReference type="Proteomes" id="UP000634004"/>
    </source>
</evidence>
<dbReference type="Gene3D" id="3.30.460.10">
    <property type="entry name" value="Beta Polymerase, domain 2"/>
    <property type="match status" value="1"/>
</dbReference>
<evidence type="ECO:0000256" key="1">
    <source>
        <dbReference type="ARBA" id="ARBA00010574"/>
    </source>
</evidence>
<comment type="function">
    <text evidence="2">Functions as a ribosomal silencing factor. Interacts with ribosomal protein uL14 (rplN), blocking formation of intersubunit bridge B8. Prevents association of the 30S and 50S ribosomal subunits and the formation of functional ribosomes, thus repressing translation.</text>
</comment>
<accession>A0A8J3CRT6</accession>
<dbReference type="SUPFAM" id="SSF81301">
    <property type="entry name" value="Nucleotidyltransferase"/>
    <property type="match status" value="1"/>
</dbReference>
<dbReference type="InterPro" id="IPR043519">
    <property type="entry name" value="NT_sf"/>
</dbReference>
<dbReference type="GO" id="GO:0005737">
    <property type="term" value="C:cytoplasm"/>
    <property type="evidence" value="ECO:0007669"/>
    <property type="project" value="UniProtKB-SubCell"/>
</dbReference>
<dbReference type="GO" id="GO:0017148">
    <property type="term" value="P:negative regulation of translation"/>
    <property type="evidence" value="ECO:0007669"/>
    <property type="project" value="UniProtKB-UniRule"/>
</dbReference>
<dbReference type="PANTHER" id="PTHR21043">
    <property type="entry name" value="IOJAP SUPERFAMILY ORTHOLOG"/>
    <property type="match status" value="1"/>
</dbReference>
<dbReference type="HAMAP" id="MF_01477">
    <property type="entry name" value="Iojap_RsfS"/>
    <property type="match status" value="1"/>
</dbReference>
<reference evidence="3" key="2">
    <citation type="submission" date="2020-09" db="EMBL/GenBank/DDBJ databases">
        <authorList>
            <person name="Sun Q."/>
            <person name="Kim S."/>
        </authorList>
    </citation>
    <scope>NUCLEOTIDE SEQUENCE</scope>
    <source>
        <strain evidence="3">KCTC 32513</strain>
    </source>
</reference>
<keyword evidence="2" id="KW-0963">Cytoplasm</keyword>
<comment type="similarity">
    <text evidence="1 2">Belongs to the Iojap/RsfS family.</text>
</comment>
<name>A0A8J3CRT6_9PROT</name>
<evidence type="ECO:0000313" key="3">
    <source>
        <dbReference type="EMBL" id="GHA91403.1"/>
    </source>
</evidence>
<organism evidence="3 4">
    <name type="scientific">Algimonas arctica</name>
    <dbReference type="NCBI Taxonomy" id="1479486"/>
    <lineage>
        <taxon>Bacteria</taxon>
        <taxon>Pseudomonadati</taxon>
        <taxon>Pseudomonadota</taxon>
        <taxon>Alphaproteobacteria</taxon>
        <taxon>Maricaulales</taxon>
        <taxon>Robiginitomaculaceae</taxon>
        <taxon>Algimonas</taxon>
    </lineage>
</organism>
<dbReference type="NCBIfam" id="TIGR00090">
    <property type="entry name" value="rsfS_iojap_ybeB"/>
    <property type="match status" value="1"/>
</dbReference>
<comment type="caution">
    <text evidence="3">The sequence shown here is derived from an EMBL/GenBank/DDBJ whole genome shotgun (WGS) entry which is preliminary data.</text>
</comment>
<dbReference type="AlphaFoldDB" id="A0A8J3CRT6"/>
<sequence length="138" mass="15158">MLDAGTPEADALLTDSTKLSAYIREILDENSAQDVLEIDIREKSSIADYMLVASGRSNRHVGALADYVLRGLKQAGFKDIGTEGQEGKDWVLVDAGDVILHVFRPEVRVFYNLEKIWSVPLPDGLRAIAEEAPADSNE</sequence>
<dbReference type="PANTHER" id="PTHR21043:SF0">
    <property type="entry name" value="MITOCHONDRIAL ASSEMBLY OF RIBOSOMAL LARGE SUBUNIT PROTEIN 1"/>
    <property type="match status" value="1"/>
</dbReference>
<keyword evidence="2" id="KW-0678">Repressor</keyword>
<dbReference type="Proteomes" id="UP000634004">
    <property type="component" value="Unassembled WGS sequence"/>
</dbReference>
<comment type="subunit">
    <text evidence="2">Interacts with ribosomal protein uL14 (rplN).</text>
</comment>
<gene>
    <name evidence="2 3" type="primary">rsfS</name>
    <name evidence="3" type="ORF">GCM10009069_13230</name>
</gene>
<evidence type="ECO:0000256" key="2">
    <source>
        <dbReference type="HAMAP-Rule" id="MF_01477"/>
    </source>
</evidence>
<keyword evidence="2" id="KW-0810">Translation regulation</keyword>